<evidence type="ECO:0000313" key="7">
    <source>
        <dbReference type="Proteomes" id="UP000016930"/>
    </source>
</evidence>
<reference evidence="6 7" key="1">
    <citation type="journal article" date="2012" name="Proc. Natl. Acad. Sci. U.S.A.">
        <title>Comparative genomics of Ceriporiopsis subvermispora and Phanerochaete chrysosporium provide insight into selective ligninolysis.</title>
        <authorList>
            <person name="Fernandez-Fueyo E."/>
            <person name="Ruiz-Duenas F.J."/>
            <person name="Ferreira P."/>
            <person name="Floudas D."/>
            <person name="Hibbett D.S."/>
            <person name="Canessa P."/>
            <person name="Larrondo L.F."/>
            <person name="James T.Y."/>
            <person name="Seelenfreund D."/>
            <person name="Lobos S."/>
            <person name="Polanco R."/>
            <person name="Tello M."/>
            <person name="Honda Y."/>
            <person name="Watanabe T."/>
            <person name="Watanabe T."/>
            <person name="Ryu J.S."/>
            <person name="Kubicek C.P."/>
            <person name="Schmoll M."/>
            <person name="Gaskell J."/>
            <person name="Hammel K.E."/>
            <person name="St John F.J."/>
            <person name="Vanden Wymelenberg A."/>
            <person name="Sabat G."/>
            <person name="Splinter BonDurant S."/>
            <person name="Syed K."/>
            <person name="Yadav J.S."/>
            <person name="Doddapaneni H."/>
            <person name="Subramanian V."/>
            <person name="Lavin J.L."/>
            <person name="Oguiza J.A."/>
            <person name="Perez G."/>
            <person name="Pisabarro A.G."/>
            <person name="Ramirez L."/>
            <person name="Santoyo F."/>
            <person name="Master E."/>
            <person name="Coutinho P.M."/>
            <person name="Henrissat B."/>
            <person name="Lombard V."/>
            <person name="Magnuson J.K."/>
            <person name="Kuees U."/>
            <person name="Hori C."/>
            <person name="Igarashi K."/>
            <person name="Samejima M."/>
            <person name="Held B.W."/>
            <person name="Barry K.W."/>
            <person name="LaButti K.M."/>
            <person name="Lapidus A."/>
            <person name="Lindquist E.A."/>
            <person name="Lucas S.M."/>
            <person name="Riley R."/>
            <person name="Salamov A.A."/>
            <person name="Hoffmeister D."/>
            <person name="Schwenk D."/>
            <person name="Hadar Y."/>
            <person name="Yarden O."/>
            <person name="de Vries R.P."/>
            <person name="Wiebenga A."/>
            <person name="Stenlid J."/>
            <person name="Eastwood D."/>
            <person name="Grigoriev I.V."/>
            <person name="Berka R.M."/>
            <person name="Blanchette R.A."/>
            <person name="Kersten P."/>
            <person name="Martinez A.T."/>
            <person name="Vicuna R."/>
            <person name="Cullen D."/>
        </authorList>
    </citation>
    <scope>NUCLEOTIDE SEQUENCE [LARGE SCALE GENOMIC DNA]</scope>
    <source>
        <strain evidence="6 7">B</strain>
    </source>
</reference>
<dbReference type="InterPro" id="IPR008978">
    <property type="entry name" value="HSP20-like_chaperone"/>
</dbReference>
<protein>
    <submittedName>
        <fullName evidence="6">Uncharacterized protein</fullName>
    </submittedName>
</protein>
<feature type="domain" description="CS" evidence="5">
    <location>
        <begin position="54"/>
        <end position="161"/>
    </location>
</feature>
<feature type="domain" description="SHSP" evidence="4">
    <location>
        <begin position="50"/>
        <end position="163"/>
    </location>
</feature>
<comment type="similarity">
    <text evidence="2 3">Belongs to the small heat shock protein (HSP20) family.</text>
</comment>
<proteinExistence type="inferred from homology"/>
<organism evidence="6 7">
    <name type="scientific">Ceriporiopsis subvermispora (strain B)</name>
    <name type="common">White-rot fungus</name>
    <name type="synonym">Gelatoporia subvermispora</name>
    <dbReference type="NCBI Taxonomy" id="914234"/>
    <lineage>
        <taxon>Eukaryota</taxon>
        <taxon>Fungi</taxon>
        <taxon>Dikarya</taxon>
        <taxon>Basidiomycota</taxon>
        <taxon>Agaricomycotina</taxon>
        <taxon>Agaricomycetes</taxon>
        <taxon>Polyporales</taxon>
        <taxon>Gelatoporiaceae</taxon>
        <taxon>Gelatoporia</taxon>
    </lineage>
</organism>
<dbReference type="OrthoDB" id="1431247at2759"/>
<dbReference type="SUPFAM" id="SSF49764">
    <property type="entry name" value="HSP20-like chaperones"/>
    <property type="match status" value="1"/>
</dbReference>
<dbReference type="Gene3D" id="2.60.40.790">
    <property type="match status" value="1"/>
</dbReference>
<evidence type="ECO:0000259" key="4">
    <source>
        <dbReference type="PROSITE" id="PS01031"/>
    </source>
</evidence>
<evidence type="ECO:0000256" key="2">
    <source>
        <dbReference type="PROSITE-ProRule" id="PRU00285"/>
    </source>
</evidence>
<gene>
    <name evidence="6" type="ORF">CERSUDRAFT_118486</name>
</gene>
<name>M2R3D8_CERS8</name>
<dbReference type="Pfam" id="PF00011">
    <property type="entry name" value="HSP20"/>
    <property type="match status" value="1"/>
</dbReference>
<sequence length="163" mass="18391">MSLTRFFDDPFFSFAEFDRLFDEAFAARNFGQPGSGSGNQLQRQSQANDNVARTLRPRMDVHEDSQNNLVTATFELPGLRKEDVNIDIQGNALRISGESRQDSERDENGYHVRERRFGRFARSVPLPQGVKPDEIKASLDNGLLTVTFPKTSAEQAPKRITIS</sequence>
<dbReference type="HOGENOM" id="CLU_046737_12_0_1"/>
<dbReference type="CDD" id="cd06464">
    <property type="entry name" value="ACD_sHsps-like"/>
    <property type="match status" value="1"/>
</dbReference>
<evidence type="ECO:0000313" key="6">
    <source>
        <dbReference type="EMBL" id="EMD32762.1"/>
    </source>
</evidence>
<evidence type="ECO:0000256" key="3">
    <source>
        <dbReference type="RuleBase" id="RU003616"/>
    </source>
</evidence>
<keyword evidence="1" id="KW-0346">Stress response</keyword>
<dbReference type="STRING" id="914234.M2R3D8"/>
<dbReference type="PROSITE" id="PS51203">
    <property type="entry name" value="CS"/>
    <property type="match status" value="1"/>
</dbReference>
<dbReference type="Proteomes" id="UP000016930">
    <property type="component" value="Unassembled WGS sequence"/>
</dbReference>
<dbReference type="AlphaFoldDB" id="M2R3D8"/>
<dbReference type="PANTHER" id="PTHR11527">
    <property type="entry name" value="HEAT-SHOCK PROTEIN 20 FAMILY MEMBER"/>
    <property type="match status" value="1"/>
</dbReference>
<dbReference type="InterPro" id="IPR007052">
    <property type="entry name" value="CS_dom"/>
</dbReference>
<dbReference type="PROSITE" id="PS01031">
    <property type="entry name" value="SHSP"/>
    <property type="match status" value="1"/>
</dbReference>
<accession>M2R3D8</accession>
<evidence type="ECO:0000259" key="5">
    <source>
        <dbReference type="PROSITE" id="PS51203"/>
    </source>
</evidence>
<dbReference type="InterPro" id="IPR031107">
    <property type="entry name" value="Small_HSP"/>
</dbReference>
<dbReference type="EMBL" id="KB445809">
    <property type="protein sequence ID" value="EMD32762.1"/>
    <property type="molecule type" value="Genomic_DNA"/>
</dbReference>
<dbReference type="InterPro" id="IPR002068">
    <property type="entry name" value="A-crystallin/Hsp20_dom"/>
</dbReference>
<keyword evidence="7" id="KW-1185">Reference proteome</keyword>
<evidence type="ECO:0000256" key="1">
    <source>
        <dbReference type="ARBA" id="ARBA00023016"/>
    </source>
</evidence>